<evidence type="ECO:0000313" key="5">
    <source>
        <dbReference type="EMBL" id="SVC77493.1"/>
    </source>
</evidence>
<dbReference type="EMBL" id="UINC01110170">
    <property type="protein sequence ID" value="SVC77493.1"/>
    <property type="molecule type" value="Genomic_DNA"/>
</dbReference>
<dbReference type="InterPro" id="IPR008979">
    <property type="entry name" value="Galactose-bd-like_sf"/>
</dbReference>
<keyword evidence="3" id="KW-0378">Hydrolase</keyword>
<reference evidence="5" key="1">
    <citation type="submission" date="2018-05" db="EMBL/GenBank/DDBJ databases">
        <authorList>
            <person name="Lanie J.A."/>
            <person name="Ng W.-L."/>
            <person name="Kazmierczak K.M."/>
            <person name="Andrzejewski T.M."/>
            <person name="Davidsen T.M."/>
            <person name="Wayne K.J."/>
            <person name="Tettelin H."/>
            <person name="Glass J.I."/>
            <person name="Rusch D."/>
            <person name="Podicherti R."/>
            <person name="Tsui H.-C.T."/>
            <person name="Winkler M.E."/>
        </authorList>
    </citation>
    <scope>NUCLEOTIDE SEQUENCE</scope>
</reference>
<protein>
    <recommendedName>
        <fullName evidence="2">beta-galactosidase</fullName>
        <ecNumber evidence="2">3.2.1.23</ecNumber>
    </recommendedName>
</protein>
<evidence type="ECO:0000256" key="4">
    <source>
        <dbReference type="ARBA" id="ARBA00023295"/>
    </source>
</evidence>
<dbReference type="SUPFAM" id="SSF49785">
    <property type="entry name" value="Galactose-binding domain-like"/>
    <property type="match status" value="1"/>
</dbReference>
<dbReference type="InterPro" id="IPR050347">
    <property type="entry name" value="Bact_Beta-galactosidase"/>
</dbReference>
<organism evidence="5">
    <name type="scientific">marine metagenome</name>
    <dbReference type="NCBI Taxonomy" id="408172"/>
    <lineage>
        <taxon>unclassified sequences</taxon>
        <taxon>metagenomes</taxon>
        <taxon>ecological metagenomes</taxon>
    </lineage>
</organism>
<keyword evidence="4" id="KW-0326">Glycosidase</keyword>
<dbReference type="GO" id="GO:0005990">
    <property type="term" value="P:lactose catabolic process"/>
    <property type="evidence" value="ECO:0007669"/>
    <property type="project" value="TreeGrafter"/>
</dbReference>
<sequence length="83" mass="10041">MLLLFIIIMIIMNDTNKQTVEKYWENPTIFQVNREEPRAHFFPFETEELAIENDNKKSKYFQSLNGQWKFHFAKNPTQKPKGF</sequence>
<dbReference type="PANTHER" id="PTHR46323">
    <property type="entry name" value="BETA-GALACTOSIDASE"/>
    <property type="match status" value="1"/>
</dbReference>
<accession>A0A382PVV1</accession>
<evidence type="ECO:0000256" key="2">
    <source>
        <dbReference type="ARBA" id="ARBA00012756"/>
    </source>
</evidence>
<dbReference type="EC" id="3.2.1.23" evidence="2"/>
<gene>
    <name evidence="5" type="ORF">METZ01_LOCUS330347</name>
</gene>
<feature type="non-terminal residue" evidence="5">
    <location>
        <position position="83"/>
    </location>
</feature>
<dbReference type="Gene3D" id="2.60.120.260">
    <property type="entry name" value="Galactose-binding domain-like"/>
    <property type="match status" value="1"/>
</dbReference>
<evidence type="ECO:0000256" key="1">
    <source>
        <dbReference type="ARBA" id="ARBA00001412"/>
    </source>
</evidence>
<comment type="catalytic activity">
    <reaction evidence="1">
        <text>Hydrolysis of terminal non-reducing beta-D-galactose residues in beta-D-galactosides.</text>
        <dbReference type="EC" id="3.2.1.23"/>
    </reaction>
</comment>
<evidence type="ECO:0000256" key="3">
    <source>
        <dbReference type="ARBA" id="ARBA00022801"/>
    </source>
</evidence>
<dbReference type="GO" id="GO:0009341">
    <property type="term" value="C:beta-galactosidase complex"/>
    <property type="evidence" value="ECO:0007669"/>
    <property type="project" value="TreeGrafter"/>
</dbReference>
<dbReference type="PANTHER" id="PTHR46323:SF2">
    <property type="entry name" value="BETA-GALACTOSIDASE"/>
    <property type="match status" value="1"/>
</dbReference>
<dbReference type="GO" id="GO:0004565">
    <property type="term" value="F:beta-galactosidase activity"/>
    <property type="evidence" value="ECO:0007669"/>
    <property type="project" value="UniProtKB-EC"/>
</dbReference>
<proteinExistence type="predicted"/>
<dbReference type="AlphaFoldDB" id="A0A382PVV1"/>
<name>A0A382PVV1_9ZZZZ</name>